<gene>
    <name evidence="1" type="ORF">Q664_52745</name>
</gene>
<comment type="caution">
    <text evidence="1">The sequence shown here is derived from an EMBL/GenBank/DDBJ whole genome shotgun (WGS) entry which is preliminary data.</text>
</comment>
<dbReference type="Proteomes" id="UP000028547">
    <property type="component" value="Unassembled WGS sequence"/>
</dbReference>
<reference evidence="1 2" key="1">
    <citation type="submission" date="2014-07" db="EMBL/GenBank/DDBJ databases">
        <title>Draft Genome Sequence of Gephyronic Acid Producer, Cystobacter violaceus Strain Cb vi76.</title>
        <authorList>
            <person name="Stevens D.C."/>
            <person name="Young J."/>
            <person name="Carmichael R."/>
            <person name="Tan J."/>
            <person name="Taylor R.E."/>
        </authorList>
    </citation>
    <scope>NUCLEOTIDE SEQUENCE [LARGE SCALE GENOMIC DNA]</scope>
    <source>
        <strain evidence="1 2">Cb vi76</strain>
    </source>
</reference>
<proteinExistence type="predicted"/>
<dbReference type="AlphaFoldDB" id="A0A084SE11"/>
<accession>A0A084SE11</accession>
<organism evidence="1 2">
    <name type="scientific">Archangium violaceum Cb vi76</name>
    <dbReference type="NCBI Taxonomy" id="1406225"/>
    <lineage>
        <taxon>Bacteria</taxon>
        <taxon>Pseudomonadati</taxon>
        <taxon>Myxococcota</taxon>
        <taxon>Myxococcia</taxon>
        <taxon>Myxococcales</taxon>
        <taxon>Cystobacterineae</taxon>
        <taxon>Archangiaceae</taxon>
        <taxon>Archangium</taxon>
    </lineage>
</organism>
<evidence type="ECO:0000313" key="2">
    <source>
        <dbReference type="Proteomes" id="UP000028547"/>
    </source>
</evidence>
<evidence type="ECO:0000313" key="1">
    <source>
        <dbReference type="EMBL" id="KFA86696.1"/>
    </source>
</evidence>
<dbReference type="RefSeq" id="WP_043414939.1">
    <property type="nucleotide sequence ID" value="NZ_JPMI01000431.1"/>
</dbReference>
<dbReference type="EMBL" id="JPMI01000431">
    <property type="protein sequence ID" value="KFA86696.1"/>
    <property type="molecule type" value="Genomic_DNA"/>
</dbReference>
<protein>
    <submittedName>
        <fullName evidence="1">Uncharacterized protein</fullName>
    </submittedName>
</protein>
<name>A0A084SE11_9BACT</name>
<sequence length="139" mass="14360">MKAEPGQKPGWPKPSEIAEQEGIMGHLWGEARSKLPARYAQALELRVEKGQVVGAEGKLEELSITINPVMSLAKGTAPLAAQLLGKVNAMTPAAAAGLAVATVFGPVFIAHMGELFFGSPSQPAAIGETTAPTTTEAKA</sequence>